<keyword evidence="3" id="KW-1185">Reference proteome</keyword>
<dbReference type="Gene3D" id="3.40.50.1820">
    <property type="entry name" value="alpha/beta hydrolase"/>
    <property type="match status" value="1"/>
</dbReference>
<organism evidence="2 3">
    <name type="scientific">Cellulomonas cellasea DSM 20118</name>
    <dbReference type="NCBI Taxonomy" id="1408250"/>
    <lineage>
        <taxon>Bacteria</taxon>
        <taxon>Bacillati</taxon>
        <taxon>Actinomycetota</taxon>
        <taxon>Actinomycetes</taxon>
        <taxon>Micrococcales</taxon>
        <taxon>Cellulomonadaceae</taxon>
        <taxon>Cellulomonas</taxon>
    </lineage>
</organism>
<dbReference type="InterPro" id="IPR050228">
    <property type="entry name" value="Carboxylesterase_BioH"/>
</dbReference>
<dbReference type="PANTHER" id="PTHR43194">
    <property type="entry name" value="HYDROLASE ALPHA/BETA FOLD FAMILY"/>
    <property type="match status" value="1"/>
</dbReference>
<dbReference type="GO" id="GO:0003824">
    <property type="term" value="F:catalytic activity"/>
    <property type="evidence" value="ECO:0007669"/>
    <property type="project" value="UniProtKB-ARBA"/>
</dbReference>
<dbReference type="PANTHER" id="PTHR43194:SF5">
    <property type="entry name" value="PIMELOYL-[ACYL-CARRIER PROTEIN] METHYL ESTER ESTERASE"/>
    <property type="match status" value="1"/>
</dbReference>
<sequence>MTGLRTAADEPVDSTGTDALERADALLAGDDARALHRGAPRVSTTPRRTTVTLGGAAEVVATELGDPDAPGPTLVLVHGIGVSGRYFAPLADLLGGEHRVLIPDLPGFGRSPRLNQRPSVESMAVTLRDYLRAADLDRPVLVGHSMGAQVVVEAMRQAPGAAGRGVCIGTVIDSAARNPVRQALRLARDGLHEPVRANAIITSDYLRAGPRWYTAMLRPMLGYATEDAAAQVTDELLFVRGEKDPICTRRWQDELAAAAPRGRSAEIAGAGHVAMYTHPEAVAELCTGEAP</sequence>
<dbReference type="AlphaFoldDB" id="A0A0A0BA95"/>
<proteinExistence type="predicted"/>
<dbReference type="PRINTS" id="PR00111">
    <property type="entry name" value="ABHYDROLASE"/>
</dbReference>
<dbReference type="InterPro" id="IPR029058">
    <property type="entry name" value="AB_hydrolase_fold"/>
</dbReference>
<dbReference type="RefSeq" id="WP_052103352.1">
    <property type="nucleotide sequence ID" value="NZ_AXNT01000004.1"/>
</dbReference>
<accession>A0A0A0BA95</accession>
<dbReference type="STRING" id="1408250.Q760_11960"/>
<dbReference type="OrthoDB" id="9770427at2"/>
<dbReference type="Proteomes" id="UP000029833">
    <property type="component" value="Unassembled WGS sequence"/>
</dbReference>
<gene>
    <name evidence="2" type="ORF">Q760_11960</name>
</gene>
<evidence type="ECO:0000313" key="2">
    <source>
        <dbReference type="EMBL" id="KGM03790.1"/>
    </source>
</evidence>
<evidence type="ECO:0000313" key="3">
    <source>
        <dbReference type="Proteomes" id="UP000029833"/>
    </source>
</evidence>
<reference evidence="2 3" key="1">
    <citation type="submission" date="2013-10" db="EMBL/GenBank/DDBJ databases">
        <authorList>
            <person name="Wang G."/>
            <person name="Zhuang W."/>
        </authorList>
    </citation>
    <scope>NUCLEOTIDE SEQUENCE [LARGE SCALE GENOMIC DNA]</scope>
    <source>
        <strain evidence="2 3">DSM 20118</strain>
    </source>
</reference>
<dbReference type="Pfam" id="PF12697">
    <property type="entry name" value="Abhydrolase_6"/>
    <property type="match status" value="1"/>
</dbReference>
<dbReference type="EMBL" id="AXNT01000004">
    <property type="protein sequence ID" value="KGM03790.1"/>
    <property type="molecule type" value="Genomic_DNA"/>
</dbReference>
<feature type="domain" description="AB hydrolase-1" evidence="1">
    <location>
        <begin position="74"/>
        <end position="284"/>
    </location>
</feature>
<evidence type="ECO:0000259" key="1">
    <source>
        <dbReference type="Pfam" id="PF12697"/>
    </source>
</evidence>
<dbReference type="SUPFAM" id="SSF53474">
    <property type="entry name" value="alpha/beta-Hydrolases"/>
    <property type="match status" value="1"/>
</dbReference>
<name>A0A0A0BA95_9CELL</name>
<protein>
    <recommendedName>
        <fullName evidence="1">AB hydrolase-1 domain-containing protein</fullName>
    </recommendedName>
</protein>
<comment type="caution">
    <text evidence="2">The sequence shown here is derived from an EMBL/GenBank/DDBJ whole genome shotgun (WGS) entry which is preliminary data.</text>
</comment>
<dbReference type="InterPro" id="IPR000073">
    <property type="entry name" value="AB_hydrolase_1"/>
</dbReference>